<keyword evidence="8" id="KW-1185">Reference proteome</keyword>
<dbReference type="Gene3D" id="2.130.10.10">
    <property type="entry name" value="YVTN repeat-like/Quinoprotein amine dehydrogenase"/>
    <property type="match status" value="1"/>
</dbReference>
<dbReference type="NCBIfam" id="TIGR03300">
    <property type="entry name" value="assembly_YfgL"/>
    <property type="match status" value="1"/>
</dbReference>
<keyword evidence="4" id="KW-0564">Palmitate</keyword>
<keyword evidence="2 4" id="KW-0472">Membrane</keyword>
<accession>H5T7X8</accession>
<evidence type="ECO:0000256" key="4">
    <source>
        <dbReference type="HAMAP-Rule" id="MF_00923"/>
    </source>
</evidence>
<keyword evidence="4 7" id="KW-0449">Lipoprotein</keyword>
<evidence type="ECO:0000313" key="8">
    <source>
        <dbReference type="Proteomes" id="UP000053586"/>
    </source>
</evidence>
<dbReference type="InterPro" id="IPR017687">
    <property type="entry name" value="BamB"/>
</dbReference>
<evidence type="ECO:0000256" key="3">
    <source>
        <dbReference type="ARBA" id="ARBA00023237"/>
    </source>
</evidence>
<dbReference type="eggNOG" id="COG1520">
    <property type="taxonomic scope" value="Bacteria"/>
</dbReference>
<comment type="caution">
    <text evidence="7">The sequence shown here is derived from an EMBL/GenBank/DDBJ whole genome shotgun (WGS) entry which is preliminary data.</text>
</comment>
<comment type="similarity">
    <text evidence="4">Belongs to the BamB family.</text>
</comment>
<comment type="subcellular location">
    <subcellularLocation>
        <location evidence="4">Cell outer membrane</location>
        <topology evidence="4">Lipid-anchor</topology>
    </subcellularLocation>
</comment>
<protein>
    <recommendedName>
        <fullName evidence="4">Outer membrane protein assembly factor BamB</fullName>
    </recommendedName>
</protein>
<evidence type="ECO:0000256" key="5">
    <source>
        <dbReference type="SAM" id="SignalP"/>
    </source>
</evidence>
<dbReference type="Pfam" id="PF13360">
    <property type="entry name" value="PQQ_2"/>
    <property type="match status" value="2"/>
</dbReference>
<organism evidence="7 8">
    <name type="scientific">Glaciecola punicea ACAM 611</name>
    <dbReference type="NCBI Taxonomy" id="1121923"/>
    <lineage>
        <taxon>Bacteria</taxon>
        <taxon>Pseudomonadati</taxon>
        <taxon>Pseudomonadota</taxon>
        <taxon>Gammaproteobacteria</taxon>
        <taxon>Alteromonadales</taxon>
        <taxon>Alteromonadaceae</taxon>
        <taxon>Glaciecola</taxon>
    </lineage>
</organism>
<evidence type="ECO:0000256" key="1">
    <source>
        <dbReference type="ARBA" id="ARBA00022729"/>
    </source>
</evidence>
<reference evidence="7 8" key="2">
    <citation type="journal article" date="2017" name="Antonie Van Leeuwenhoek">
        <title>Rhizobium rhizosphaerae sp. nov., a novel species isolated from rice rhizosphere.</title>
        <authorList>
            <person name="Zhao J.J."/>
            <person name="Zhang J."/>
            <person name="Zhang R.J."/>
            <person name="Zhang C.W."/>
            <person name="Yin H.Q."/>
            <person name="Zhang X.X."/>
        </authorList>
    </citation>
    <scope>NUCLEOTIDE SEQUENCE [LARGE SCALE GENOMIC DNA]</scope>
    <source>
        <strain evidence="7 8">ACAM 611</strain>
    </source>
</reference>
<reference evidence="7 8" key="1">
    <citation type="journal article" date="2012" name="J. Bacteriol.">
        <title>Genome sequence of proteorhodopsin-containing sea ice bacterium Glaciecola punicea ACAM 611T.</title>
        <authorList>
            <person name="Qin Q.-L."/>
            <person name="Xie B.-B."/>
            <person name="Shu Y.-L."/>
            <person name="Rong J.-C."/>
            <person name="Zhao D.-L."/>
            <person name="Zhang X.-Y."/>
            <person name="Chen X.-L."/>
            <person name="Zhou B.-C."/>
            <person name="Zhanga Y.-Z."/>
        </authorList>
    </citation>
    <scope>NUCLEOTIDE SEQUENCE [LARGE SCALE GENOMIC DNA]</scope>
    <source>
        <strain evidence="7 8">ACAM 611</strain>
    </source>
</reference>
<dbReference type="PANTHER" id="PTHR34512:SF30">
    <property type="entry name" value="OUTER MEMBRANE PROTEIN ASSEMBLY FACTOR BAMB"/>
    <property type="match status" value="1"/>
</dbReference>
<dbReference type="OrthoDB" id="5173551at2"/>
<dbReference type="GO" id="GO:0051205">
    <property type="term" value="P:protein insertion into membrane"/>
    <property type="evidence" value="ECO:0007669"/>
    <property type="project" value="UniProtKB-UniRule"/>
</dbReference>
<dbReference type="SUPFAM" id="SSF50998">
    <property type="entry name" value="Quinoprotein alcohol dehydrogenase-like"/>
    <property type="match status" value="1"/>
</dbReference>
<evidence type="ECO:0000313" key="7">
    <source>
        <dbReference type="EMBL" id="GAB54405.1"/>
    </source>
</evidence>
<dbReference type="InterPro" id="IPR011047">
    <property type="entry name" value="Quinoprotein_ADH-like_sf"/>
</dbReference>
<feature type="signal peptide" evidence="5">
    <location>
        <begin position="1"/>
        <end position="22"/>
    </location>
</feature>
<dbReference type="PROSITE" id="PS51257">
    <property type="entry name" value="PROKAR_LIPOPROTEIN"/>
    <property type="match status" value="1"/>
</dbReference>
<comment type="function">
    <text evidence="4">Part of the outer membrane protein assembly complex, which is involved in assembly and insertion of beta-barrel proteins into the outer membrane.</text>
</comment>
<dbReference type="RefSeq" id="WP_006002612.1">
    <property type="nucleotide sequence ID" value="NZ_BAET01000004.1"/>
</dbReference>
<dbReference type="GO" id="GO:0043165">
    <property type="term" value="P:Gram-negative-bacterium-type cell outer membrane assembly"/>
    <property type="evidence" value="ECO:0007669"/>
    <property type="project" value="UniProtKB-UniRule"/>
</dbReference>
<comment type="subunit">
    <text evidence="4">Part of the Bam complex.</text>
</comment>
<dbReference type="AlphaFoldDB" id="H5T7X8"/>
<evidence type="ECO:0000259" key="6">
    <source>
        <dbReference type="Pfam" id="PF13360"/>
    </source>
</evidence>
<dbReference type="InterPro" id="IPR018391">
    <property type="entry name" value="PQQ_b-propeller_rpt"/>
</dbReference>
<name>H5T7X8_9ALTE</name>
<dbReference type="GO" id="GO:0009279">
    <property type="term" value="C:cell outer membrane"/>
    <property type="evidence" value="ECO:0007669"/>
    <property type="project" value="UniProtKB-SubCell"/>
</dbReference>
<dbReference type="STRING" id="56804.BAE46_10275"/>
<dbReference type="InterPro" id="IPR002372">
    <property type="entry name" value="PQQ_rpt_dom"/>
</dbReference>
<gene>
    <name evidence="7" type="primary">yfgL</name>
    <name evidence="4" type="synonym">bamB</name>
    <name evidence="7" type="ORF">GPUN_0252</name>
</gene>
<dbReference type="PANTHER" id="PTHR34512">
    <property type="entry name" value="CELL SURFACE PROTEIN"/>
    <property type="match status" value="1"/>
</dbReference>
<dbReference type="Proteomes" id="UP000053586">
    <property type="component" value="Unassembled WGS sequence"/>
</dbReference>
<dbReference type="SMART" id="SM00564">
    <property type="entry name" value="PQQ"/>
    <property type="match status" value="5"/>
</dbReference>
<feature type="chain" id="PRO_5009013946" description="Outer membrane protein assembly factor BamB" evidence="5">
    <location>
        <begin position="23"/>
        <end position="411"/>
    </location>
</feature>
<keyword evidence="1 4" id="KW-0732">Signal</keyword>
<dbReference type="NCBIfam" id="NF008351">
    <property type="entry name" value="PRK11138.1"/>
    <property type="match status" value="1"/>
</dbReference>
<evidence type="ECO:0000256" key="2">
    <source>
        <dbReference type="ARBA" id="ARBA00023136"/>
    </source>
</evidence>
<feature type="domain" description="Pyrrolo-quinoline quinone repeat" evidence="6">
    <location>
        <begin position="123"/>
        <end position="333"/>
    </location>
</feature>
<proteinExistence type="inferred from homology"/>
<dbReference type="EMBL" id="BAET01000004">
    <property type="protein sequence ID" value="GAB54405.1"/>
    <property type="molecule type" value="Genomic_DNA"/>
</dbReference>
<keyword evidence="3 4" id="KW-0998">Cell outer membrane</keyword>
<feature type="domain" description="Pyrrolo-quinoline quinone repeat" evidence="6">
    <location>
        <begin position="49"/>
        <end position="111"/>
    </location>
</feature>
<sequence>MLNKFLKLSTTLILGMSISGCATIGGWLDDDEEKEIRQLPEITMAFETEVVWSESVGDGVEKFFSRLTPAVAYGKIFAADRQGEIVALNPDTGKRIWSRDISRKSTKSSFSNGYGLFAGSVSAKISGGLTAAYNAIYFGTEDGVVYSLNEADGSINWQTNVPSEVIAAPAADANIIVVNTVSGSLMGLDALTGEVKWQNDSDVPPLTLRGISAPTASAGGAIVGLANGRVRVSIIDTGLTAWESEVAKPTGATELDRIVDIDSKPLVFGGTVFLVSYGGSLAAIELRSGNVIWTREYASFRNVSIDGNRLFVTDNNSSIYAIDRRNGVELWSNGELRRRNLTAATPVGDYIAVGDKFGYLHYFTQDEGKYVSRIEVGRGENEAIYNEPVFIDGLLVVQTRDGEISVLSTPE</sequence>
<dbReference type="HAMAP" id="MF_00923">
    <property type="entry name" value="OM_assembly_BamB"/>
    <property type="match status" value="1"/>
</dbReference>
<dbReference type="InterPro" id="IPR015943">
    <property type="entry name" value="WD40/YVTN_repeat-like_dom_sf"/>
</dbReference>